<keyword evidence="5" id="KW-0472">Membrane</keyword>
<protein>
    <recommendedName>
        <fullName evidence="6">RING-type domain-containing protein</fullName>
    </recommendedName>
</protein>
<feature type="transmembrane region" description="Helical" evidence="5">
    <location>
        <begin position="136"/>
        <end position="155"/>
    </location>
</feature>
<dbReference type="GO" id="GO:0016567">
    <property type="term" value="P:protein ubiquitination"/>
    <property type="evidence" value="ECO:0007669"/>
    <property type="project" value="TreeGrafter"/>
</dbReference>
<evidence type="ECO:0000256" key="4">
    <source>
        <dbReference type="PROSITE-ProRule" id="PRU00175"/>
    </source>
</evidence>
<sequence length="323" mass="36823">MITYVAKLINLFALTIQSVLHVAWFTGKVIVDVLTGISCAVFNIISNLILFFQIVYEDNISIFTEDLPDLANDLFAATAGQWIQLQNGVYKLYEDVNCRFSAIIGSVKWLIDAVIIIVFEVLLLFKNTIILFGDTLWFILTFIPVQLPLLLKALFKNITDVIVTEVVEAYMGLLKITNFLTDVPLQSFVGIISAVVIVRLCIHFRENIQSQVVALYWSLVRKLWYYYYAFYNYFVDPDVREITRMSGGHEISLSEQQSGVSVVDDGSAADALCVICQERQKCVLTLPCRHVCLCTECCMRLYGYQRTCPICRTFIYHSVTVYL</sequence>
<feature type="transmembrane region" description="Helical" evidence="5">
    <location>
        <begin position="6"/>
        <end position="26"/>
    </location>
</feature>
<evidence type="ECO:0000256" key="5">
    <source>
        <dbReference type="SAM" id="Phobius"/>
    </source>
</evidence>
<reference evidence="7" key="1">
    <citation type="submission" date="2015-09" db="EMBL/GenBank/DDBJ databases">
        <title>De novo assembly of Pectinophora gossypiella (Pink Bollworm) gut transcriptome.</title>
        <authorList>
            <person name="Tassone E.E."/>
        </authorList>
    </citation>
    <scope>NUCLEOTIDE SEQUENCE</scope>
</reference>
<dbReference type="InterPro" id="IPR001841">
    <property type="entry name" value="Znf_RING"/>
</dbReference>
<dbReference type="PANTHER" id="PTHR12183">
    <property type="entry name" value="MITOCHONDRIAL UBIQUITIN LIGASE ACTIVATOR OF NFKB 1"/>
    <property type="match status" value="1"/>
</dbReference>
<proteinExistence type="predicted"/>
<dbReference type="Pfam" id="PF13920">
    <property type="entry name" value="zf-C3HC4_3"/>
    <property type="match status" value="1"/>
</dbReference>
<evidence type="ECO:0000256" key="3">
    <source>
        <dbReference type="ARBA" id="ARBA00022833"/>
    </source>
</evidence>
<evidence type="ECO:0000259" key="6">
    <source>
        <dbReference type="PROSITE" id="PS50089"/>
    </source>
</evidence>
<keyword evidence="3" id="KW-0862">Zinc</keyword>
<dbReference type="GO" id="GO:0008270">
    <property type="term" value="F:zinc ion binding"/>
    <property type="evidence" value="ECO:0007669"/>
    <property type="project" value="UniProtKB-KW"/>
</dbReference>
<keyword evidence="2 4" id="KW-0863">Zinc-finger</keyword>
<dbReference type="EMBL" id="GDQN01004112">
    <property type="protein sequence ID" value="JAT86942.1"/>
    <property type="molecule type" value="Transcribed_RNA"/>
</dbReference>
<evidence type="ECO:0000256" key="1">
    <source>
        <dbReference type="ARBA" id="ARBA00022723"/>
    </source>
</evidence>
<dbReference type="Gene3D" id="3.30.40.10">
    <property type="entry name" value="Zinc/RING finger domain, C3HC4 (zinc finger)"/>
    <property type="match status" value="1"/>
</dbReference>
<dbReference type="SUPFAM" id="SSF57850">
    <property type="entry name" value="RING/U-box"/>
    <property type="match status" value="1"/>
</dbReference>
<keyword evidence="5" id="KW-0812">Transmembrane</keyword>
<feature type="transmembrane region" description="Helical" evidence="5">
    <location>
        <begin position="100"/>
        <end position="124"/>
    </location>
</feature>
<feature type="transmembrane region" description="Helical" evidence="5">
    <location>
        <begin position="33"/>
        <end position="56"/>
    </location>
</feature>
<accession>A0A1E1WIY8</accession>
<feature type="domain" description="RING-type" evidence="6">
    <location>
        <begin position="273"/>
        <end position="312"/>
    </location>
</feature>
<dbReference type="GO" id="GO:0004842">
    <property type="term" value="F:ubiquitin-protein transferase activity"/>
    <property type="evidence" value="ECO:0007669"/>
    <property type="project" value="TreeGrafter"/>
</dbReference>
<name>A0A1E1WIY8_PECGO</name>
<evidence type="ECO:0000313" key="7">
    <source>
        <dbReference type="EMBL" id="JAT86942.1"/>
    </source>
</evidence>
<feature type="transmembrane region" description="Helical" evidence="5">
    <location>
        <begin position="183"/>
        <end position="202"/>
    </location>
</feature>
<dbReference type="AlphaFoldDB" id="A0A1E1WIY8"/>
<dbReference type="PROSITE" id="PS50089">
    <property type="entry name" value="ZF_RING_2"/>
    <property type="match status" value="1"/>
</dbReference>
<gene>
    <name evidence="7" type="ORF">g.6339</name>
</gene>
<keyword evidence="1" id="KW-0479">Metal-binding</keyword>
<dbReference type="PANTHER" id="PTHR12183:SF32">
    <property type="entry name" value="MITOCHONDRIAL E3 UBIQUITIN PROTEIN LIGASE 1"/>
    <property type="match status" value="1"/>
</dbReference>
<dbReference type="InterPro" id="IPR013083">
    <property type="entry name" value="Znf_RING/FYVE/PHD"/>
</dbReference>
<evidence type="ECO:0000256" key="2">
    <source>
        <dbReference type="ARBA" id="ARBA00022771"/>
    </source>
</evidence>
<keyword evidence="5" id="KW-1133">Transmembrane helix</keyword>
<organism evidence="7">
    <name type="scientific">Pectinophora gossypiella</name>
    <name type="common">Cotton pink bollworm</name>
    <name type="synonym">Depressaria gossypiella</name>
    <dbReference type="NCBI Taxonomy" id="13191"/>
    <lineage>
        <taxon>Eukaryota</taxon>
        <taxon>Metazoa</taxon>
        <taxon>Ecdysozoa</taxon>
        <taxon>Arthropoda</taxon>
        <taxon>Hexapoda</taxon>
        <taxon>Insecta</taxon>
        <taxon>Pterygota</taxon>
        <taxon>Neoptera</taxon>
        <taxon>Endopterygota</taxon>
        <taxon>Lepidoptera</taxon>
        <taxon>Glossata</taxon>
        <taxon>Ditrysia</taxon>
        <taxon>Gelechioidea</taxon>
        <taxon>Gelechiidae</taxon>
        <taxon>Apatetrinae</taxon>
        <taxon>Pectinophora</taxon>
    </lineage>
</organism>
<dbReference type="InterPro" id="IPR051652">
    <property type="entry name" value="MDM2_MDM4_MUL1"/>
</dbReference>